<dbReference type="Proteomes" id="UP001634007">
    <property type="component" value="Unassembled WGS sequence"/>
</dbReference>
<organism evidence="3 4">
    <name type="scientific">Eucalyptus globulus</name>
    <name type="common">Tasmanian blue gum</name>
    <dbReference type="NCBI Taxonomy" id="34317"/>
    <lineage>
        <taxon>Eukaryota</taxon>
        <taxon>Viridiplantae</taxon>
        <taxon>Streptophyta</taxon>
        <taxon>Embryophyta</taxon>
        <taxon>Tracheophyta</taxon>
        <taxon>Spermatophyta</taxon>
        <taxon>Magnoliopsida</taxon>
        <taxon>eudicotyledons</taxon>
        <taxon>Gunneridae</taxon>
        <taxon>Pentapetalae</taxon>
        <taxon>rosids</taxon>
        <taxon>malvids</taxon>
        <taxon>Myrtales</taxon>
        <taxon>Myrtaceae</taxon>
        <taxon>Myrtoideae</taxon>
        <taxon>Eucalypteae</taxon>
        <taxon>Eucalyptus</taxon>
    </lineage>
</organism>
<comment type="similarity">
    <text evidence="1">Belongs to the LEA type 1 family.</text>
</comment>
<reference evidence="3 4" key="1">
    <citation type="submission" date="2024-11" db="EMBL/GenBank/DDBJ databases">
        <title>Chromosome-level genome assembly of Eucalyptus globulus Labill. provides insights into its genome evolution.</title>
        <authorList>
            <person name="Li X."/>
        </authorList>
    </citation>
    <scope>NUCLEOTIDE SEQUENCE [LARGE SCALE GENOMIC DNA]</scope>
    <source>
        <strain evidence="3">CL2024</strain>
        <tissue evidence="3">Fresh tender leaves</tissue>
    </source>
</reference>
<dbReference type="EMBL" id="JBJKBG010000005">
    <property type="protein sequence ID" value="KAL3739087.1"/>
    <property type="molecule type" value="Genomic_DNA"/>
</dbReference>
<comment type="caution">
    <text evidence="3">The sequence shown here is derived from an EMBL/GenBank/DDBJ whole genome shotgun (WGS) entry which is preliminary data.</text>
</comment>
<proteinExistence type="inferred from homology"/>
<evidence type="ECO:0000313" key="4">
    <source>
        <dbReference type="Proteomes" id="UP001634007"/>
    </source>
</evidence>
<dbReference type="PANTHER" id="PTHR33493">
    <property type="entry name" value="LATE EMBRYOGENESIS ABUNDANT PROTEIN 6-RELATED"/>
    <property type="match status" value="1"/>
</dbReference>
<dbReference type="Pfam" id="PF03760">
    <property type="entry name" value="LEA_1"/>
    <property type="match status" value="1"/>
</dbReference>
<protein>
    <submittedName>
        <fullName evidence="3">Uncharacterized protein</fullName>
    </submittedName>
</protein>
<feature type="compositionally biased region" description="Low complexity" evidence="2">
    <location>
        <begin position="108"/>
        <end position="123"/>
    </location>
</feature>
<feature type="region of interest" description="Disordered" evidence="2">
    <location>
        <begin position="65"/>
        <end position="123"/>
    </location>
</feature>
<dbReference type="PANTHER" id="PTHR33493:SF3">
    <property type="entry name" value="LATE EMBRYOGENESIS ABUNDANT PROTEIN, LEA_1 SUBGROUP"/>
    <property type="match status" value="1"/>
</dbReference>
<accession>A0ABD3KNF9</accession>
<keyword evidence="4" id="KW-1185">Reference proteome</keyword>
<dbReference type="AlphaFoldDB" id="A0ABD3KNF9"/>
<dbReference type="InterPro" id="IPR005513">
    <property type="entry name" value="LEA_1"/>
</dbReference>
<name>A0ABD3KNF9_EUCGL</name>
<evidence type="ECO:0000313" key="3">
    <source>
        <dbReference type="EMBL" id="KAL3739087.1"/>
    </source>
</evidence>
<sequence>MQGIKEKFSEFNTARKVKAEARAEEKVEKDYAKARAGVAHEVRLAKEAEADMDKHVTKAERLARKELAKHGDSGPRNGNEYGSYMNSDQRAAGPIGAGNATTNQVKIASPSQASSAPPSNELL</sequence>
<gene>
    <name evidence="3" type="ORF">ACJRO7_020479</name>
</gene>
<evidence type="ECO:0000256" key="2">
    <source>
        <dbReference type="SAM" id="MobiDB-lite"/>
    </source>
</evidence>
<evidence type="ECO:0000256" key="1">
    <source>
        <dbReference type="ARBA" id="ARBA00010975"/>
    </source>
</evidence>